<sequence>MKVFTHKSTVRRRGQAPRISPRSRESRANVIRLAGRESTSDTYFDSRSAARALFGRLNILVVFSMLNIKTALSDETDASCRRDPTSHGQGT</sequence>
<dbReference type="EMBL" id="BGZK01000464">
    <property type="protein sequence ID" value="GBP45071.1"/>
    <property type="molecule type" value="Genomic_DNA"/>
</dbReference>
<evidence type="ECO:0000313" key="2">
    <source>
        <dbReference type="EMBL" id="GBP45071.1"/>
    </source>
</evidence>
<feature type="compositionally biased region" description="Basic residues" evidence="1">
    <location>
        <begin position="1"/>
        <end position="15"/>
    </location>
</feature>
<protein>
    <submittedName>
        <fullName evidence="2">Uncharacterized protein</fullName>
    </submittedName>
</protein>
<organism evidence="2 3">
    <name type="scientific">Eumeta variegata</name>
    <name type="common">Bagworm moth</name>
    <name type="synonym">Eumeta japonica</name>
    <dbReference type="NCBI Taxonomy" id="151549"/>
    <lineage>
        <taxon>Eukaryota</taxon>
        <taxon>Metazoa</taxon>
        <taxon>Ecdysozoa</taxon>
        <taxon>Arthropoda</taxon>
        <taxon>Hexapoda</taxon>
        <taxon>Insecta</taxon>
        <taxon>Pterygota</taxon>
        <taxon>Neoptera</taxon>
        <taxon>Endopterygota</taxon>
        <taxon>Lepidoptera</taxon>
        <taxon>Glossata</taxon>
        <taxon>Ditrysia</taxon>
        <taxon>Tineoidea</taxon>
        <taxon>Psychidae</taxon>
        <taxon>Oiketicinae</taxon>
        <taxon>Eumeta</taxon>
    </lineage>
</organism>
<keyword evidence="3" id="KW-1185">Reference proteome</keyword>
<evidence type="ECO:0000313" key="3">
    <source>
        <dbReference type="Proteomes" id="UP000299102"/>
    </source>
</evidence>
<accession>A0A4C1W1Y0</accession>
<reference evidence="2 3" key="1">
    <citation type="journal article" date="2019" name="Commun. Biol.">
        <title>The bagworm genome reveals a unique fibroin gene that provides high tensile strength.</title>
        <authorList>
            <person name="Kono N."/>
            <person name="Nakamura H."/>
            <person name="Ohtoshi R."/>
            <person name="Tomita M."/>
            <person name="Numata K."/>
            <person name="Arakawa K."/>
        </authorList>
    </citation>
    <scope>NUCLEOTIDE SEQUENCE [LARGE SCALE GENOMIC DNA]</scope>
</reference>
<name>A0A4C1W1Y0_EUMVA</name>
<evidence type="ECO:0000256" key="1">
    <source>
        <dbReference type="SAM" id="MobiDB-lite"/>
    </source>
</evidence>
<dbReference type="Proteomes" id="UP000299102">
    <property type="component" value="Unassembled WGS sequence"/>
</dbReference>
<feature type="region of interest" description="Disordered" evidence="1">
    <location>
        <begin position="1"/>
        <end position="26"/>
    </location>
</feature>
<dbReference type="AlphaFoldDB" id="A0A4C1W1Y0"/>
<proteinExistence type="predicted"/>
<gene>
    <name evidence="2" type="ORF">EVAR_33176_1</name>
</gene>
<comment type="caution">
    <text evidence="2">The sequence shown here is derived from an EMBL/GenBank/DDBJ whole genome shotgun (WGS) entry which is preliminary data.</text>
</comment>